<evidence type="ECO:0000313" key="2">
    <source>
        <dbReference type="EMBL" id="MCF2948357.1"/>
    </source>
</evidence>
<dbReference type="Proteomes" id="UP001521137">
    <property type="component" value="Unassembled WGS sequence"/>
</dbReference>
<evidence type="ECO:0000313" key="3">
    <source>
        <dbReference type="Proteomes" id="UP001521137"/>
    </source>
</evidence>
<dbReference type="EMBL" id="JAKGAS010000004">
    <property type="protein sequence ID" value="MCF2948357.1"/>
    <property type="molecule type" value="Genomic_DNA"/>
</dbReference>
<name>A0ABS9D5X8_9ALTE</name>
<keyword evidence="1" id="KW-1133">Transmembrane helix</keyword>
<protein>
    <submittedName>
        <fullName evidence="2">DUF3301 domain-containing protein</fullName>
    </submittedName>
</protein>
<keyword evidence="1" id="KW-0472">Membrane</keyword>
<organism evidence="2 3">
    <name type="scientific">Paraglaciecola algarum</name>
    <dbReference type="NCBI Taxonomy" id="3050085"/>
    <lineage>
        <taxon>Bacteria</taxon>
        <taxon>Pseudomonadati</taxon>
        <taxon>Pseudomonadota</taxon>
        <taxon>Gammaproteobacteria</taxon>
        <taxon>Alteromonadales</taxon>
        <taxon>Alteromonadaceae</taxon>
        <taxon>Paraglaciecola</taxon>
    </lineage>
</organism>
<comment type="caution">
    <text evidence="2">The sequence shown here is derived from an EMBL/GenBank/DDBJ whole genome shotgun (WGS) entry which is preliminary data.</text>
</comment>
<dbReference type="InterPro" id="IPR021732">
    <property type="entry name" value="DUF3301"/>
</dbReference>
<dbReference type="RefSeq" id="WP_235312088.1">
    <property type="nucleotide sequence ID" value="NZ_JAKGAS010000004.1"/>
</dbReference>
<keyword evidence="1" id="KW-0812">Transmembrane</keyword>
<sequence>MNIYDLIVLIIIVLLIAMFWRYRATSEAVKIYLEKYCEQRNLQLISVARHKTKVSSYRGKLDFKSEYSFEFSGNGEDSYQGQVIMIGLKVLDIELPAYRVE</sequence>
<evidence type="ECO:0000256" key="1">
    <source>
        <dbReference type="SAM" id="Phobius"/>
    </source>
</evidence>
<feature type="transmembrane region" description="Helical" evidence="1">
    <location>
        <begin position="6"/>
        <end position="22"/>
    </location>
</feature>
<reference evidence="2 3" key="1">
    <citation type="submission" date="2022-01" db="EMBL/GenBank/DDBJ databases">
        <title>Paraglaciecola sp. G1-23.</title>
        <authorList>
            <person name="Jin M.S."/>
            <person name="Han D.M."/>
            <person name="Kim H.M."/>
            <person name="Jeon C.O."/>
        </authorList>
    </citation>
    <scope>NUCLEOTIDE SEQUENCE [LARGE SCALE GENOMIC DNA]</scope>
    <source>
        <strain evidence="2 3">G1-23</strain>
    </source>
</reference>
<keyword evidence="3" id="KW-1185">Reference proteome</keyword>
<proteinExistence type="predicted"/>
<gene>
    <name evidence="2" type="ORF">L0668_09585</name>
</gene>
<accession>A0ABS9D5X8</accession>
<dbReference type="Pfam" id="PF11743">
    <property type="entry name" value="DUF3301"/>
    <property type="match status" value="1"/>
</dbReference>